<feature type="transmembrane region" description="Helical" evidence="5">
    <location>
        <begin position="7"/>
        <end position="26"/>
    </location>
</feature>
<feature type="transmembrane region" description="Helical" evidence="5">
    <location>
        <begin position="135"/>
        <end position="153"/>
    </location>
</feature>
<dbReference type="VEuPathDB" id="TrichDB:TVAG_416910"/>
<gene>
    <name evidence="7" type="ORF">TVAG_416910</name>
</gene>
<dbReference type="FunFam" id="1.20.1250.20:FF:001307">
    <property type="entry name" value="Major facilitator superfamily protein"/>
    <property type="match status" value="1"/>
</dbReference>
<dbReference type="GO" id="GO:0022857">
    <property type="term" value="F:transmembrane transporter activity"/>
    <property type="evidence" value="ECO:0000318"/>
    <property type="project" value="GO_Central"/>
</dbReference>
<evidence type="ECO:0000256" key="5">
    <source>
        <dbReference type="SAM" id="Phobius"/>
    </source>
</evidence>
<proteinExistence type="predicted"/>
<dbReference type="KEGG" id="tva:4762250"/>
<dbReference type="RefSeq" id="XP_001316616.1">
    <property type="nucleotide sequence ID" value="XM_001316581.1"/>
</dbReference>
<feature type="transmembrane region" description="Helical" evidence="5">
    <location>
        <begin position="74"/>
        <end position="93"/>
    </location>
</feature>
<dbReference type="AlphaFoldDB" id="A2ESE9"/>
<dbReference type="InParanoid" id="A2ESE9"/>
<dbReference type="FunFam" id="1.20.1250.20:FF:000352">
    <property type="entry name" value="Major Facilitator Superfamily protein"/>
    <property type="match status" value="1"/>
</dbReference>
<dbReference type="GO" id="GO:0055085">
    <property type="term" value="P:transmembrane transport"/>
    <property type="evidence" value="ECO:0000318"/>
    <property type="project" value="GO_Central"/>
</dbReference>
<dbReference type="PROSITE" id="PS50850">
    <property type="entry name" value="MFS"/>
    <property type="match status" value="1"/>
</dbReference>
<evidence type="ECO:0000256" key="1">
    <source>
        <dbReference type="ARBA" id="ARBA00004141"/>
    </source>
</evidence>
<organism evidence="7 8">
    <name type="scientific">Trichomonas vaginalis (strain ATCC PRA-98 / G3)</name>
    <dbReference type="NCBI Taxonomy" id="412133"/>
    <lineage>
        <taxon>Eukaryota</taxon>
        <taxon>Metamonada</taxon>
        <taxon>Parabasalia</taxon>
        <taxon>Trichomonadida</taxon>
        <taxon>Trichomonadidae</taxon>
        <taxon>Trichomonas</taxon>
    </lineage>
</organism>
<dbReference type="eggNOG" id="KOG0254">
    <property type="taxonomic scope" value="Eukaryota"/>
</dbReference>
<feature type="transmembrane region" description="Helical" evidence="5">
    <location>
        <begin position="356"/>
        <end position="376"/>
    </location>
</feature>
<dbReference type="InterPro" id="IPR020846">
    <property type="entry name" value="MFS_dom"/>
</dbReference>
<dbReference type="Gene3D" id="1.20.1250.20">
    <property type="entry name" value="MFS general substrate transporter like domains"/>
    <property type="match status" value="2"/>
</dbReference>
<evidence type="ECO:0000256" key="2">
    <source>
        <dbReference type="ARBA" id="ARBA00022692"/>
    </source>
</evidence>
<dbReference type="Proteomes" id="UP000001542">
    <property type="component" value="Unassembled WGS sequence"/>
</dbReference>
<dbReference type="VEuPathDB" id="TrichDB:TVAGG3_0278090"/>
<dbReference type="OMA" id="IFGWDVG"/>
<feature type="transmembrane region" description="Helical" evidence="5">
    <location>
        <begin position="267"/>
        <end position="286"/>
    </location>
</feature>
<keyword evidence="2 5" id="KW-0812">Transmembrane</keyword>
<reference evidence="7" key="1">
    <citation type="submission" date="2006-10" db="EMBL/GenBank/DDBJ databases">
        <authorList>
            <person name="Amadeo P."/>
            <person name="Zhao Q."/>
            <person name="Wortman J."/>
            <person name="Fraser-Liggett C."/>
            <person name="Carlton J."/>
        </authorList>
    </citation>
    <scope>NUCLEOTIDE SEQUENCE</scope>
    <source>
        <strain evidence="7">G3</strain>
    </source>
</reference>
<accession>A2ESE9</accession>
<dbReference type="PANTHER" id="PTHR48021:SF1">
    <property type="entry name" value="GH07001P-RELATED"/>
    <property type="match status" value="1"/>
</dbReference>
<feature type="transmembrane region" description="Helical" evidence="5">
    <location>
        <begin position="99"/>
        <end position="123"/>
    </location>
</feature>
<feature type="domain" description="Major facilitator superfamily (MFS) profile" evidence="6">
    <location>
        <begin position="9"/>
        <end position="385"/>
    </location>
</feature>
<dbReference type="SUPFAM" id="SSF103473">
    <property type="entry name" value="MFS general substrate transporter"/>
    <property type="match status" value="1"/>
</dbReference>
<dbReference type="PRINTS" id="PR00171">
    <property type="entry name" value="SUGRTRNSPORT"/>
</dbReference>
<keyword evidence="8" id="KW-1185">Reference proteome</keyword>
<evidence type="ECO:0000313" key="8">
    <source>
        <dbReference type="Proteomes" id="UP000001542"/>
    </source>
</evidence>
<feature type="transmembrane region" description="Helical" evidence="5">
    <location>
        <begin position="159"/>
        <end position="180"/>
    </location>
</feature>
<dbReference type="PANTHER" id="PTHR48021">
    <property type="match status" value="1"/>
</dbReference>
<protein>
    <submittedName>
        <fullName evidence="7">Major Facilitator Superfamily protein</fullName>
    </submittedName>
</protein>
<dbReference type="GO" id="GO:0016020">
    <property type="term" value="C:membrane"/>
    <property type="evidence" value="ECO:0000318"/>
    <property type="project" value="GO_Central"/>
</dbReference>
<keyword evidence="3 5" id="KW-1133">Transmembrane helix</keyword>
<dbReference type="OrthoDB" id="4142200at2759"/>
<evidence type="ECO:0000256" key="4">
    <source>
        <dbReference type="ARBA" id="ARBA00023136"/>
    </source>
</evidence>
<feature type="transmembrane region" description="Helical" evidence="5">
    <location>
        <begin position="46"/>
        <end position="67"/>
    </location>
</feature>
<dbReference type="STRING" id="5722.A2ESE9"/>
<feature type="transmembrane region" description="Helical" evidence="5">
    <location>
        <begin position="292"/>
        <end position="317"/>
    </location>
</feature>
<dbReference type="InterPro" id="IPR005828">
    <property type="entry name" value="MFS_sugar_transport-like"/>
</dbReference>
<feature type="transmembrane region" description="Helical" evidence="5">
    <location>
        <begin position="200"/>
        <end position="225"/>
    </location>
</feature>
<reference evidence="7" key="2">
    <citation type="journal article" date="2007" name="Science">
        <title>Draft genome sequence of the sexually transmitted pathogen Trichomonas vaginalis.</title>
        <authorList>
            <person name="Carlton J.M."/>
            <person name="Hirt R.P."/>
            <person name="Silva J.C."/>
            <person name="Delcher A.L."/>
            <person name="Schatz M."/>
            <person name="Zhao Q."/>
            <person name="Wortman J.R."/>
            <person name="Bidwell S.L."/>
            <person name="Alsmark U.C.M."/>
            <person name="Besteiro S."/>
            <person name="Sicheritz-Ponten T."/>
            <person name="Noel C.J."/>
            <person name="Dacks J.B."/>
            <person name="Foster P.G."/>
            <person name="Simillion C."/>
            <person name="Van de Peer Y."/>
            <person name="Miranda-Saavedra D."/>
            <person name="Barton G.J."/>
            <person name="Westrop G.D."/>
            <person name="Mueller S."/>
            <person name="Dessi D."/>
            <person name="Fiori P.L."/>
            <person name="Ren Q."/>
            <person name="Paulsen I."/>
            <person name="Zhang H."/>
            <person name="Bastida-Corcuera F.D."/>
            <person name="Simoes-Barbosa A."/>
            <person name="Brown M.T."/>
            <person name="Hayes R.D."/>
            <person name="Mukherjee M."/>
            <person name="Okumura C.Y."/>
            <person name="Schneider R."/>
            <person name="Smith A.J."/>
            <person name="Vanacova S."/>
            <person name="Villalvazo M."/>
            <person name="Haas B.J."/>
            <person name="Pertea M."/>
            <person name="Feldblyum T.V."/>
            <person name="Utterback T.R."/>
            <person name="Shu C.L."/>
            <person name="Osoegawa K."/>
            <person name="de Jong P.J."/>
            <person name="Hrdy I."/>
            <person name="Horvathova L."/>
            <person name="Zubacova Z."/>
            <person name="Dolezal P."/>
            <person name="Malik S.B."/>
            <person name="Logsdon J.M. Jr."/>
            <person name="Henze K."/>
            <person name="Gupta A."/>
            <person name="Wang C.C."/>
            <person name="Dunne R.L."/>
            <person name="Upcroft J.A."/>
            <person name="Upcroft P."/>
            <person name="White O."/>
            <person name="Salzberg S.L."/>
            <person name="Tang P."/>
            <person name="Chiu C.-H."/>
            <person name="Lee Y.-S."/>
            <person name="Embley T.M."/>
            <person name="Coombs G.H."/>
            <person name="Mottram J.C."/>
            <person name="Tachezy J."/>
            <person name="Fraser-Liggett C.M."/>
            <person name="Johnson P.J."/>
        </authorList>
    </citation>
    <scope>NUCLEOTIDE SEQUENCE [LARGE SCALE GENOMIC DNA]</scope>
    <source>
        <strain evidence="7">G3</strain>
    </source>
</reference>
<evidence type="ECO:0000313" key="7">
    <source>
        <dbReference type="EMBL" id="EAY04393.1"/>
    </source>
</evidence>
<feature type="transmembrane region" description="Helical" evidence="5">
    <location>
        <begin position="240"/>
        <end position="260"/>
    </location>
</feature>
<dbReference type="InterPro" id="IPR050549">
    <property type="entry name" value="MFS_Trehalose_Transporter"/>
</dbReference>
<dbReference type="FunCoup" id="A2ESE9">
    <property type="interactions" value="488"/>
</dbReference>
<name>A2ESE9_TRIV3</name>
<evidence type="ECO:0000256" key="3">
    <source>
        <dbReference type="ARBA" id="ARBA00022989"/>
    </source>
</evidence>
<comment type="subcellular location">
    <subcellularLocation>
        <location evidence="1">Membrane</location>
        <topology evidence="1">Multi-pass membrane protein</topology>
    </subcellularLocation>
</comment>
<evidence type="ECO:0000259" key="6">
    <source>
        <dbReference type="PROSITE" id="PS50850"/>
    </source>
</evidence>
<dbReference type="InterPro" id="IPR036259">
    <property type="entry name" value="MFS_trans_sf"/>
</dbReference>
<dbReference type="EMBL" id="DS113476">
    <property type="protein sequence ID" value="EAY04393.1"/>
    <property type="molecule type" value="Genomic_DNA"/>
</dbReference>
<dbReference type="SMR" id="A2ESE9"/>
<dbReference type="Pfam" id="PF00083">
    <property type="entry name" value="Sugar_tr"/>
    <property type="match status" value="2"/>
</dbReference>
<keyword evidence="4 5" id="KW-0472">Membrane</keyword>
<sequence>MILVKDLLYGFVAMFGSLLSGVSMGFSSPVLRELEKKWEISDSEKYWFNSITTLIGIFVPFLYSFILSKVGRKIVYFSICFFSFLTYSCFLAVTEKRFWLAILLRACVGIQLGGYSTLCPVLLIEFASPKSTGFFGNLHQIGIVVGIALMYLLCMLFDWKVLCYVSLGVSLIGCIIIFFVPETNHYSKDGAEKLLIERNVHKIVVSVGIMILQQFSGIGCILNNLDEDLRSAGVSFRPEIASVVTMGLQLVGVILCGFFIDRLGRRVLFCGSSIGCGVILIVYSTILQYSNVGWLPFFFVATYLFFFGLALGPLPWFIAPEMFQNKWSISAAACVTSSNQIGSLIVGYIFPKTKELVGLRTGCIMFGTLCIVTALYGMKSLDDDIFVIKTGKIVWFSDSEDDYINSNTNI</sequence>
<dbReference type="InterPro" id="IPR003663">
    <property type="entry name" value="Sugar/inositol_transpt"/>
</dbReference>